<protein>
    <submittedName>
        <fullName evidence="1">Uncharacterized protein</fullName>
    </submittedName>
</protein>
<gene>
    <name evidence="1" type="ORF">JL102_16175</name>
</gene>
<accession>A0A937FBU2</accession>
<reference evidence="1" key="1">
    <citation type="submission" date="2021-01" db="EMBL/GenBank/DDBJ databases">
        <title>Fulvivirga kasyanovii gen. nov., sp nov., a novel member of the phylum Bacteroidetes isolated from seawater in a mussel farm.</title>
        <authorList>
            <person name="Zhao L.-H."/>
            <person name="Wang Z.-J."/>
        </authorList>
    </citation>
    <scope>NUCLEOTIDE SEQUENCE</scope>
    <source>
        <strain evidence="1">2943</strain>
    </source>
</reference>
<evidence type="ECO:0000313" key="1">
    <source>
        <dbReference type="EMBL" id="MBL3657688.1"/>
    </source>
</evidence>
<dbReference type="Proteomes" id="UP000659388">
    <property type="component" value="Unassembled WGS sequence"/>
</dbReference>
<dbReference type="EMBL" id="JAESIY010000009">
    <property type="protein sequence ID" value="MBL3657688.1"/>
    <property type="molecule type" value="Genomic_DNA"/>
</dbReference>
<organism evidence="1 2">
    <name type="scientific">Fulvivirga sediminis</name>
    <dbReference type="NCBI Taxonomy" id="2803949"/>
    <lineage>
        <taxon>Bacteria</taxon>
        <taxon>Pseudomonadati</taxon>
        <taxon>Bacteroidota</taxon>
        <taxon>Cytophagia</taxon>
        <taxon>Cytophagales</taxon>
        <taxon>Fulvivirgaceae</taxon>
        <taxon>Fulvivirga</taxon>
    </lineage>
</organism>
<evidence type="ECO:0000313" key="2">
    <source>
        <dbReference type="Proteomes" id="UP000659388"/>
    </source>
</evidence>
<sequence>MIAHWLFGVTNKEDKLLLNEIIRDTDRQFLKWALQEIMQWNNSELIPLLALHGTKDRLIPCYKEASKIKNGGT</sequence>
<proteinExistence type="predicted"/>
<keyword evidence="2" id="KW-1185">Reference proteome</keyword>
<name>A0A937FBU2_9BACT</name>
<comment type="caution">
    <text evidence="1">The sequence shown here is derived from an EMBL/GenBank/DDBJ whole genome shotgun (WGS) entry which is preliminary data.</text>
</comment>
<dbReference type="RefSeq" id="WP_202245485.1">
    <property type="nucleotide sequence ID" value="NZ_JAESIY010000009.1"/>
</dbReference>
<dbReference type="AlphaFoldDB" id="A0A937FBU2"/>